<keyword evidence="1" id="KW-1133">Transmembrane helix</keyword>
<gene>
    <name evidence="2" type="ORF">NDU88_003333</name>
</gene>
<reference evidence="2" key="1">
    <citation type="journal article" date="2022" name="bioRxiv">
        <title>Sequencing and chromosome-scale assembly of the giantPleurodeles waltlgenome.</title>
        <authorList>
            <person name="Brown T."/>
            <person name="Elewa A."/>
            <person name="Iarovenko S."/>
            <person name="Subramanian E."/>
            <person name="Araus A.J."/>
            <person name="Petzold A."/>
            <person name="Susuki M."/>
            <person name="Suzuki K.-i.T."/>
            <person name="Hayashi T."/>
            <person name="Toyoda A."/>
            <person name="Oliveira C."/>
            <person name="Osipova E."/>
            <person name="Leigh N.D."/>
            <person name="Simon A."/>
            <person name="Yun M.H."/>
        </authorList>
    </citation>
    <scope>NUCLEOTIDE SEQUENCE</scope>
    <source>
        <strain evidence="2">20211129_DDA</strain>
        <tissue evidence="2">Liver</tissue>
    </source>
</reference>
<keyword evidence="1" id="KW-0812">Transmembrane</keyword>
<keyword evidence="1" id="KW-0472">Membrane</keyword>
<proteinExistence type="predicted"/>
<dbReference type="EMBL" id="JANPWB010000011">
    <property type="protein sequence ID" value="KAJ1124886.1"/>
    <property type="molecule type" value="Genomic_DNA"/>
</dbReference>
<accession>A0AAV7PBT4</accession>
<comment type="caution">
    <text evidence="2">The sequence shown here is derived from an EMBL/GenBank/DDBJ whole genome shotgun (WGS) entry which is preliminary data.</text>
</comment>
<keyword evidence="3" id="KW-1185">Reference proteome</keyword>
<evidence type="ECO:0000313" key="3">
    <source>
        <dbReference type="Proteomes" id="UP001066276"/>
    </source>
</evidence>
<sequence>MIQKSQHGDLGRLKKETLKRSVLLFTSICCFCFVLNLLMAFHYLKKKRCQHCTCL</sequence>
<organism evidence="2 3">
    <name type="scientific">Pleurodeles waltl</name>
    <name type="common">Iberian ribbed newt</name>
    <dbReference type="NCBI Taxonomy" id="8319"/>
    <lineage>
        <taxon>Eukaryota</taxon>
        <taxon>Metazoa</taxon>
        <taxon>Chordata</taxon>
        <taxon>Craniata</taxon>
        <taxon>Vertebrata</taxon>
        <taxon>Euteleostomi</taxon>
        <taxon>Amphibia</taxon>
        <taxon>Batrachia</taxon>
        <taxon>Caudata</taxon>
        <taxon>Salamandroidea</taxon>
        <taxon>Salamandridae</taxon>
        <taxon>Pleurodelinae</taxon>
        <taxon>Pleurodeles</taxon>
    </lineage>
</organism>
<dbReference type="Proteomes" id="UP001066276">
    <property type="component" value="Chromosome 7"/>
</dbReference>
<name>A0AAV7PBT4_PLEWA</name>
<evidence type="ECO:0000256" key="1">
    <source>
        <dbReference type="SAM" id="Phobius"/>
    </source>
</evidence>
<dbReference type="AlphaFoldDB" id="A0AAV7PBT4"/>
<protein>
    <submittedName>
        <fullName evidence="2">Uncharacterized protein</fullName>
    </submittedName>
</protein>
<evidence type="ECO:0000313" key="2">
    <source>
        <dbReference type="EMBL" id="KAJ1124886.1"/>
    </source>
</evidence>
<feature type="transmembrane region" description="Helical" evidence="1">
    <location>
        <begin position="21"/>
        <end position="44"/>
    </location>
</feature>